<dbReference type="Gene3D" id="3.40.50.720">
    <property type="entry name" value="NAD(P)-binding Rossmann-like Domain"/>
    <property type="match status" value="1"/>
</dbReference>
<accession>A0A9P9Y728</accession>
<gene>
    <name evidence="1" type="ORF">J7T54_004670</name>
</gene>
<sequence length="202" mass="22348">MKVLIAGATGGIGSQALRQSLAHPHITKVVALTRRNLSLEHPKLENILIKDFGKWPDHVLNQHADAAGMIWCIGSYSGDEKLDFEYPVAFMEAMVKVLDAKNRDAPFRYVHLSGKFGKSDTAALAMAEKHADVWHTCVVKPGGVAHHPWQDLGVWLMGDNWAVRGQELGTFMAYLVVDGQRESSIILNDRIAQKGRALLREA</sequence>
<dbReference type="AlphaFoldDB" id="A0A9P9Y728"/>
<comment type="caution">
    <text evidence="1">The sequence shown here is derived from an EMBL/GenBank/DDBJ whole genome shotgun (WGS) entry which is preliminary data.</text>
</comment>
<proteinExistence type="predicted"/>
<dbReference type="PANTHER" id="PTHR14097">
    <property type="entry name" value="OXIDOREDUCTASE HTATIP2"/>
    <property type="match status" value="1"/>
</dbReference>
<reference evidence="1" key="1">
    <citation type="journal article" date="2021" name="J Fungi (Basel)">
        <title>Genomic and Metabolomic Analyses of the Marine Fungus Emericellopsis cladophorae: Insights into Saltwater Adaptability Mechanisms and Its Biosynthetic Potential.</title>
        <authorList>
            <person name="Goncalves M.F.M."/>
            <person name="Hilario S."/>
            <person name="Van de Peer Y."/>
            <person name="Esteves A.C."/>
            <person name="Alves A."/>
        </authorList>
    </citation>
    <scope>NUCLEOTIDE SEQUENCE</scope>
    <source>
        <strain evidence="1">MUM 19.33</strain>
    </source>
</reference>
<evidence type="ECO:0000313" key="1">
    <source>
        <dbReference type="EMBL" id="KAI6784124.1"/>
    </source>
</evidence>
<dbReference type="RefSeq" id="XP_051364980.1">
    <property type="nucleotide sequence ID" value="XM_051503348.1"/>
</dbReference>
<organism evidence="1 2">
    <name type="scientific">Emericellopsis cladophorae</name>
    <dbReference type="NCBI Taxonomy" id="2686198"/>
    <lineage>
        <taxon>Eukaryota</taxon>
        <taxon>Fungi</taxon>
        <taxon>Dikarya</taxon>
        <taxon>Ascomycota</taxon>
        <taxon>Pezizomycotina</taxon>
        <taxon>Sordariomycetes</taxon>
        <taxon>Hypocreomycetidae</taxon>
        <taxon>Hypocreales</taxon>
        <taxon>Bionectriaceae</taxon>
        <taxon>Emericellopsis</taxon>
    </lineage>
</organism>
<reference evidence="1" key="2">
    <citation type="submission" date="2022-07" db="EMBL/GenBank/DDBJ databases">
        <authorList>
            <person name="Goncalves M.F.M."/>
            <person name="Hilario S."/>
            <person name="Van De Peer Y."/>
            <person name="Esteves A.C."/>
            <person name="Alves A."/>
        </authorList>
    </citation>
    <scope>NUCLEOTIDE SEQUENCE</scope>
    <source>
        <strain evidence="1">MUM 19.33</strain>
    </source>
</reference>
<protein>
    <recommendedName>
        <fullName evidence="3">NAD(P)-binding domain-containing protein</fullName>
    </recommendedName>
</protein>
<dbReference type="EMBL" id="JAGIXG020000005">
    <property type="protein sequence ID" value="KAI6784124.1"/>
    <property type="molecule type" value="Genomic_DNA"/>
</dbReference>
<dbReference type="PANTHER" id="PTHR14097:SF8">
    <property type="entry name" value="NAD(P)-BINDING DOMAIN-CONTAINING PROTEIN"/>
    <property type="match status" value="1"/>
</dbReference>
<keyword evidence="2" id="KW-1185">Reference proteome</keyword>
<evidence type="ECO:0000313" key="2">
    <source>
        <dbReference type="Proteomes" id="UP001055219"/>
    </source>
</evidence>
<name>A0A9P9Y728_9HYPO</name>
<dbReference type="Proteomes" id="UP001055219">
    <property type="component" value="Unassembled WGS sequence"/>
</dbReference>
<evidence type="ECO:0008006" key="3">
    <source>
        <dbReference type="Google" id="ProtNLM"/>
    </source>
</evidence>
<dbReference type="GeneID" id="75831156"/>
<dbReference type="InterPro" id="IPR036291">
    <property type="entry name" value="NAD(P)-bd_dom_sf"/>
</dbReference>
<dbReference type="OrthoDB" id="4161186at2759"/>
<dbReference type="SUPFAM" id="SSF51735">
    <property type="entry name" value="NAD(P)-binding Rossmann-fold domains"/>
    <property type="match status" value="1"/>
</dbReference>